<reference evidence="2" key="1">
    <citation type="journal article" date="2023" name="G3 (Bethesda)">
        <title>Genome assembly and association tests identify interacting loci associated with vigor, precocity, and sex in interspecific pistachio rootstocks.</title>
        <authorList>
            <person name="Palmer W."/>
            <person name="Jacygrad E."/>
            <person name="Sagayaradj S."/>
            <person name="Cavanaugh K."/>
            <person name="Han R."/>
            <person name="Bertier L."/>
            <person name="Beede B."/>
            <person name="Kafkas S."/>
            <person name="Golino D."/>
            <person name="Preece J."/>
            <person name="Michelmore R."/>
        </authorList>
    </citation>
    <scope>NUCLEOTIDE SEQUENCE [LARGE SCALE GENOMIC DNA]</scope>
</reference>
<sequence>MEPFGDMARFSPLVTSVLLMAFRYGAAFIGFDDFVLVRQAILLTIDTFGFSHILPIFGLPFLVARQHMLGQTDQDRRLPSVQLFLMYLMYKLIGLYCHSNYNLCDHTEATSNGMGLVCS</sequence>
<gene>
    <name evidence="1" type="ORF">Patl1_05659</name>
</gene>
<dbReference type="EMBL" id="CM047899">
    <property type="protein sequence ID" value="KAJ0103507.1"/>
    <property type="molecule type" value="Genomic_DNA"/>
</dbReference>
<evidence type="ECO:0000313" key="2">
    <source>
        <dbReference type="Proteomes" id="UP001164250"/>
    </source>
</evidence>
<evidence type="ECO:0000313" key="1">
    <source>
        <dbReference type="EMBL" id="KAJ0103507.1"/>
    </source>
</evidence>
<organism evidence="1 2">
    <name type="scientific">Pistacia atlantica</name>
    <dbReference type="NCBI Taxonomy" id="434234"/>
    <lineage>
        <taxon>Eukaryota</taxon>
        <taxon>Viridiplantae</taxon>
        <taxon>Streptophyta</taxon>
        <taxon>Embryophyta</taxon>
        <taxon>Tracheophyta</taxon>
        <taxon>Spermatophyta</taxon>
        <taxon>Magnoliopsida</taxon>
        <taxon>eudicotyledons</taxon>
        <taxon>Gunneridae</taxon>
        <taxon>Pentapetalae</taxon>
        <taxon>rosids</taxon>
        <taxon>malvids</taxon>
        <taxon>Sapindales</taxon>
        <taxon>Anacardiaceae</taxon>
        <taxon>Pistacia</taxon>
    </lineage>
</organism>
<comment type="caution">
    <text evidence="1">The sequence shown here is derived from an EMBL/GenBank/DDBJ whole genome shotgun (WGS) entry which is preliminary data.</text>
</comment>
<name>A0ACC1BWI3_9ROSI</name>
<accession>A0ACC1BWI3</accession>
<proteinExistence type="predicted"/>
<dbReference type="Proteomes" id="UP001164250">
    <property type="component" value="Chromosome 3"/>
</dbReference>
<keyword evidence="2" id="KW-1185">Reference proteome</keyword>
<protein>
    <submittedName>
        <fullName evidence="1">Uncharacterized protein</fullName>
    </submittedName>
</protein>